<sequence length="79" mass="8588">MARQRAGRLGEIRQIRARRGEARRTGEQTGASHGFLCTKAARKRRALGELLALPFGPRSCKSVQKLGAGASHICKINFG</sequence>
<evidence type="ECO:0000313" key="3">
    <source>
        <dbReference type="Proteomes" id="UP000324897"/>
    </source>
</evidence>
<proteinExistence type="predicted"/>
<comment type="caution">
    <text evidence="2">The sequence shown here is derived from an EMBL/GenBank/DDBJ whole genome shotgun (WGS) entry which is preliminary data.</text>
</comment>
<gene>
    <name evidence="2" type="ORF">EJB05_15442</name>
</gene>
<feature type="region of interest" description="Disordered" evidence="1">
    <location>
        <begin position="1"/>
        <end position="31"/>
    </location>
</feature>
<evidence type="ECO:0000256" key="1">
    <source>
        <dbReference type="SAM" id="MobiDB-lite"/>
    </source>
</evidence>
<feature type="compositionally biased region" description="Basic and acidic residues" evidence="1">
    <location>
        <begin position="8"/>
        <end position="26"/>
    </location>
</feature>
<dbReference type="Proteomes" id="UP000324897">
    <property type="component" value="Chromosome 4"/>
</dbReference>
<dbReference type="Gramene" id="TVU41885">
    <property type="protein sequence ID" value="TVU41885"/>
    <property type="gene ID" value="EJB05_15442"/>
</dbReference>
<accession>A0A5J9W1W1</accession>
<keyword evidence="3" id="KW-1185">Reference proteome</keyword>
<protein>
    <submittedName>
        <fullName evidence="2">Uncharacterized protein</fullName>
    </submittedName>
</protein>
<dbReference type="AlphaFoldDB" id="A0A5J9W1W1"/>
<name>A0A5J9W1W1_9POAL</name>
<dbReference type="EMBL" id="RWGY01000007">
    <property type="protein sequence ID" value="TVU41885.1"/>
    <property type="molecule type" value="Genomic_DNA"/>
</dbReference>
<evidence type="ECO:0000313" key="2">
    <source>
        <dbReference type="EMBL" id="TVU41885.1"/>
    </source>
</evidence>
<organism evidence="2 3">
    <name type="scientific">Eragrostis curvula</name>
    <name type="common">weeping love grass</name>
    <dbReference type="NCBI Taxonomy" id="38414"/>
    <lineage>
        <taxon>Eukaryota</taxon>
        <taxon>Viridiplantae</taxon>
        <taxon>Streptophyta</taxon>
        <taxon>Embryophyta</taxon>
        <taxon>Tracheophyta</taxon>
        <taxon>Spermatophyta</taxon>
        <taxon>Magnoliopsida</taxon>
        <taxon>Liliopsida</taxon>
        <taxon>Poales</taxon>
        <taxon>Poaceae</taxon>
        <taxon>PACMAD clade</taxon>
        <taxon>Chloridoideae</taxon>
        <taxon>Eragrostideae</taxon>
        <taxon>Eragrostidinae</taxon>
        <taxon>Eragrostis</taxon>
    </lineage>
</organism>
<reference evidence="2 3" key="1">
    <citation type="journal article" date="2019" name="Sci. Rep.">
        <title>A high-quality genome of Eragrostis curvula grass provides insights into Poaceae evolution and supports new strategies to enhance forage quality.</title>
        <authorList>
            <person name="Carballo J."/>
            <person name="Santos B.A.C.M."/>
            <person name="Zappacosta D."/>
            <person name="Garbus I."/>
            <person name="Selva J.P."/>
            <person name="Gallo C.A."/>
            <person name="Diaz A."/>
            <person name="Albertini E."/>
            <person name="Caccamo M."/>
            <person name="Echenique V."/>
        </authorList>
    </citation>
    <scope>NUCLEOTIDE SEQUENCE [LARGE SCALE GENOMIC DNA]</scope>
    <source>
        <strain evidence="3">cv. Victoria</strain>
        <tissue evidence="2">Leaf</tissue>
    </source>
</reference>